<dbReference type="EMBL" id="CP046566">
    <property type="protein sequence ID" value="QGW29588.1"/>
    <property type="molecule type" value="Genomic_DNA"/>
</dbReference>
<dbReference type="InterPro" id="IPR013766">
    <property type="entry name" value="Thioredoxin_domain"/>
</dbReference>
<dbReference type="SUPFAM" id="SSF52833">
    <property type="entry name" value="Thioredoxin-like"/>
    <property type="match status" value="1"/>
</dbReference>
<keyword evidence="7" id="KW-1185">Reference proteome</keyword>
<protein>
    <submittedName>
        <fullName evidence="6">Redoxin domain-containing protein</fullName>
    </submittedName>
</protein>
<reference evidence="6 7" key="1">
    <citation type="submission" date="2019-11" db="EMBL/GenBank/DDBJ databases">
        <authorList>
            <person name="Im W.T."/>
        </authorList>
    </citation>
    <scope>NUCLEOTIDE SEQUENCE [LARGE SCALE GENOMIC DNA]</scope>
    <source>
        <strain evidence="6 7">SB-02</strain>
    </source>
</reference>
<evidence type="ECO:0000256" key="3">
    <source>
        <dbReference type="ARBA" id="ARBA00023157"/>
    </source>
</evidence>
<proteinExistence type="predicted"/>
<dbReference type="GO" id="GO:0017004">
    <property type="term" value="P:cytochrome complex assembly"/>
    <property type="evidence" value="ECO:0007669"/>
    <property type="project" value="UniProtKB-KW"/>
</dbReference>
<name>A0A6I6GPI8_9BACT</name>
<evidence type="ECO:0000259" key="5">
    <source>
        <dbReference type="PROSITE" id="PS51352"/>
    </source>
</evidence>
<evidence type="ECO:0000256" key="4">
    <source>
        <dbReference type="ARBA" id="ARBA00023284"/>
    </source>
</evidence>
<evidence type="ECO:0000256" key="2">
    <source>
        <dbReference type="ARBA" id="ARBA00022748"/>
    </source>
</evidence>
<dbReference type="Gene3D" id="3.40.30.10">
    <property type="entry name" value="Glutaredoxin"/>
    <property type="match status" value="1"/>
</dbReference>
<sequence>MPFSFSYKQSAAAVLLTLGMYSCEQSTNTDLVVKGSFSNATGGKIMLAELPYAAAQRIVVDSAYLIDSVGRFRLHTPMSQESVYQLFIANGPGLLFINDVPDIEIVADAKHPEQFKISGSPASSSIQTLYNSFEKTYAEWKTAEAAAIAADKPGKQNDSLRTATLQQRDVRYAALQQLFSNFISKEPNATAQYFALGMAHRFLPGSQWQQLLKAAQDKHPQHPGLQLLEQRLVTANTPGTHLLNKAVPEIQLPDSSGQAVALSSLRGKWVLAYVWAGWDSSSRKQAIVLRKTQSALYKKNLVFLGLSIDKDRSTWIEAIRQDSVPAIQLSDLKYWDSKVLQQLDIQKIPFNLLIDPTGMVKAVNIPDSVFINTVSSFVR</sequence>
<keyword evidence="3" id="KW-1015">Disulfide bond</keyword>
<dbReference type="Proteomes" id="UP000426027">
    <property type="component" value="Chromosome"/>
</dbReference>
<dbReference type="InterPro" id="IPR036249">
    <property type="entry name" value="Thioredoxin-like_sf"/>
</dbReference>
<accession>A0A6I6GPI8</accession>
<dbReference type="PANTHER" id="PTHR42852:SF6">
    <property type="entry name" value="THIOL:DISULFIDE INTERCHANGE PROTEIN DSBE"/>
    <property type="match status" value="1"/>
</dbReference>
<dbReference type="GO" id="GO:0030313">
    <property type="term" value="C:cell envelope"/>
    <property type="evidence" value="ECO:0007669"/>
    <property type="project" value="UniProtKB-SubCell"/>
</dbReference>
<dbReference type="CDD" id="cd02966">
    <property type="entry name" value="TlpA_like_family"/>
    <property type="match status" value="1"/>
</dbReference>
<comment type="subcellular location">
    <subcellularLocation>
        <location evidence="1">Cell envelope</location>
    </subcellularLocation>
</comment>
<dbReference type="PROSITE" id="PS51352">
    <property type="entry name" value="THIOREDOXIN_2"/>
    <property type="match status" value="1"/>
</dbReference>
<keyword evidence="2" id="KW-0201">Cytochrome c-type biogenesis</keyword>
<dbReference type="AlphaFoldDB" id="A0A6I6GPI8"/>
<dbReference type="InterPro" id="IPR000866">
    <property type="entry name" value="AhpC/TSA"/>
</dbReference>
<dbReference type="PANTHER" id="PTHR42852">
    <property type="entry name" value="THIOL:DISULFIDE INTERCHANGE PROTEIN DSBE"/>
    <property type="match status" value="1"/>
</dbReference>
<dbReference type="KEGG" id="fls:GLV81_17010"/>
<evidence type="ECO:0000313" key="6">
    <source>
        <dbReference type="EMBL" id="QGW29588.1"/>
    </source>
</evidence>
<dbReference type="Pfam" id="PF00578">
    <property type="entry name" value="AhpC-TSA"/>
    <property type="match status" value="1"/>
</dbReference>
<evidence type="ECO:0000313" key="7">
    <source>
        <dbReference type="Proteomes" id="UP000426027"/>
    </source>
</evidence>
<feature type="domain" description="Thioredoxin" evidence="5">
    <location>
        <begin position="241"/>
        <end position="379"/>
    </location>
</feature>
<dbReference type="InterPro" id="IPR050553">
    <property type="entry name" value="Thioredoxin_ResA/DsbE_sf"/>
</dbReference>
<dbReference type="RefSeq" id="WP_157479940.1">
    <property type="nucleotide sequence ID" value="NZ_CP046566.1"/>
</dbReference>
<gene>
    <name evidence="6" type="ORF">GLV81_17010</name>
</gene>
<keyword evidence="4" id="KW-0676">Redox-active center</keyword>
<organism evidence="6 7">
    <name type="scientific">Phnomibacter ginsenosidimutans</name>
    <dbReference type="NCBI Taxonomy" id="2676868"/>
    <lineage>
        <taxon>Bacteria</taxon>
        <taxon>Pseudomonadati</taxon>
        <taxon>Bacteroidota</taxon>
        <taxon>Chitinophagia</taxon>
        <taxon>Chitinophagales</taxon>
        <taxon>Chitinophagaceae</taxon>
        <taxon>Phnomibacter</taxon>
    </lineage>
</organism>
<evidence type="ECO:0000256" key="1">
    <source>
        <dbReference type="ARBA" id="ARBA00004196"/>
    </source>
</evidence>